<dbReference type="NCBIfam" id="TIGR01267">
    <property type="entry name" value="Phe4hydrox_mono"/>
    <property type="match status" value="1"/>
</dbReference>
<keyword evidence="8" id="KW-0503">Monooxygenase</keyword>
<evidence type="ECO:0000313" key="14">
    <source>
        <dbReference type="Proteomes" id="UP000002028"/>
    </source>
</evidence>
<dbReference type="PROSITE" id="PS51410">
    <property type="entry name" value="BH4_AAA_HYDROXYL_2"/>
    <property type="match status" value="1"/>
</dbReference>
<evidence type="ECO:0000256" key="4">
    <source>
        <dbReference type="ARBA" id="ARBA00011995"/>
    </source>
</evidence>
<feature type="domain" description="Biopterin-dependent aromatic amino acid hydroxylase family profile" evidence="12">
    <location>
        <begin position="1"/>
        <end position="261"/>
    </location>
</feature>
<dbReference type="AlphaFoldDB" id="D2QTZ6"/>
<evidence type="ECO:0000256" key="6">
    <source>
        <dbReference type="ARBA" id="ARBA00023002"/>
    </source>
</evidence>
<evidence type="ECO:0000256" key="7">
    <source>
        <dbReference type="ARBA" id="ARBA00023004"/>
    </source>
</evidence>
<dbReference type="EC" id="1.14.16.1" evidence="4"/>
<dbReference type="KEGG" id="sli:Slin_6319"/>
<evidence type="ECO:0000259" key="12">
    <source>
        <dbReference type="PROSITE" id="PS51410"/>
    </source>
</evidence>
<dbReference type="InterPro" id="IPR036329">
    <property type="entry name" value="Aro-AA_hydroxylase_C_sf"/>
</dbReference>
<sequence length="261" mass="30383">MSEWFPAFILSFRHSIIDSLVMQTYTKYTPDDQAVWRLLFERQMAQLPGKASQDYLDGISATGFRADRIPNFERDLNPNLQRLTGWRVAAVDGLIPNREFFELMANRNFPATTWLRRRDQLEYLPEPDMFHDTFGHVPMLSNQAFCDFLASLSRIALDHIDSEEAISMISRLYWYTVEFGLIREGNELRIYGGGILSSVGETAYSLYSEVPKRIPYDVATLLQTPYIIDHYQEQYFVIESYEQLYQSVPQIEETLESLLVS</sequence>
<evidence type="ECO:0000256" key="2">
    <source>
        <dbReference type="ARBA" id="ARBA00005088"/>
    </source>
</evidence>
<name>D2QTZ6_SPILD</name>
<dbReference type="EMBL" id="CP001769">
    <property type="protein sequence ID" value="ADB42278.1"/>
    <property type="molecule type" value="Genomic_DNA"/>
</dbReference>
<dbReference type="InterPro" id="IPR036951">
    <property type="entry name" value="ArAA_hydroxylase_sf"/>
</dbReference>
<dbReference type="PANTHER" id="PTHR11473:SF24">
    <property type="entry name" value="PHENYLALANINE-4-HYDROXYLASE"/>
    <property type="match status" value="1"/>
</dbReference>
<dbReference type="STRING" id="504472.Slin_6319"/>
<organism evidence="13 14">
    <name type="scientific">Spirosoma linguale (strain ATCC 33905 / DSM 74 / LMG 10896 / Claus 1)</name>
    <dbReference type="NCBI Taxonomy" id="504472"/>
    <lineage>
        <taxon>Bacteria</taxon>
        <taxon>Pseudomonadati</taxon>
        <taxon>Bacteroidota</taxon>
        <taxon>Cytophagia</taxon>
        <taxon>Cytophagales</taxon>
        <taxon>Cytophagaceae</taxon>
        <taxon>Spirosoma</taxon>
    </lineage>
</organism>
<keyword evidence="6 13" id="KW-0560">Oxidoreductase</keyword>
<dbReference type="InterPro" id="IPR001273">
    <property type="entry name" value="ArAA_hydroxylase"/>
</dbReference>
<evidence type="ECO:0000256" key="8">
    <source>
        <dbReference type="ARBA" id="ARBA00023033"/>
    </source>
</evidence>
<accession>D2QTZ6</accession>
<evidence type="ECO:0000256" key="5">
    <source>
        <dbReference type="ARBA" id="ARBA00022723"/>
    </source>
</evidence>
<protein>
    <recommendedName>
        <fullName evidence="4">phenylalanine 4-monooxygenase</fullName>
        <ecNumber evidence="4">1.14.16.1</ecNumber>
    </recommendedName>
    <alternativeName>
        <fullName evidence="10">Phe-4-monooxygenase</fullName>
    </alternativeName>
</protein>
<evidence type="ECO:0000256" key="10">
    <source>
        <dbReference type="ARBA" id="ARBA00029922"/>
    </source>
</evidence>
<feature type="binding site" evidence="11">
    <location>
        <position position="136"/>
    </location>
    <ligand>
        <name>Fe cation</name>
        <dbReference type="ChEBI" id="CHEBI:24875"/>
    </ligand>
</feature>
<evidence type="ECO:0000256" key="1">
    <source>
        <dbReference type="ARBA" id="ARBA00001954"/>
    </source>
</evidence>
<reference evidence="13 14" key="1">
    <citation type="journal article" date="2010" name="Stand. Genomic Sci.">
        <title>Complete genome sequence of Spirosoma linguale type strain (1).</title>
        <authorList>
            <person name="Lail K."/>
            <person name="Sikorski J."/>
            <person name="Saunders E."/>
            <person name="Lapidus A."/>
            <person name="Glavina Del Rio T."/>
            <person name="Copeland A."/>
            <person name="Tice H."/>
            <person name="Cheng J.-F."/>
            <person name="Lucas S."/>
            <person name="Nolan M."/>
            <person name="Bruce D."/>
            <person name="Goodwin L."/>
            <person name="Pitluck S."/>
            <person name="Ivanova N."/>
            <person name="Mavromatis K."/>
            <person name="Ovchinnikova G."/>
            <person name="Pati A."/>
            <person name="Chen A."/>
            <person name="Palaniappan K."/>
            <person name="Land M."/>
            <person name="Hauser L."/>
            <person name="Chang Y.-J."/>
            <person name="Jeffries C.D."/>
            <person name="Chain P."/>
            <person name="Brettin T."/>
            <person name="Detter J.C."/>
            <person name="Schuetze A."/>
            <person name="Rohde M."/>
            <person name="Tindall B.J."/>
            <person name="Goeker M."/>
            <person name="Bristow J."/>
            <person name="Eisen J.A."/>
            <person name="Markowitz V."/>
            <person name="Hugenholtz P."/>
            <person name="Kyrpides N.C."/>
            <person name="Klenk H.-P."/>
            <person name="Chen F."/>
        </authorList>
    </citation>
    <scope>NUCLEOTIDE SEQUENCE [LARGE SCALE GENOMIC DNA]</scope>
    <source>
        <strain evidence="14">ATCC 33905 / DSM 74 / LMG 10896 / Claus 1</strain>
    </source>
</reference>
<dbReference type="NCBIfam" id="NF008877">
    <property type="entry name" value="PRK11913.1-2"/>
    <property type="match status" value="1"/>
</dbReference>
<dbReference type="InterPro" id="IPR005960">
    <property type="entry name" value="Phe-4-hydroxylase_mono"/>
</dbReference>
<proteinExistence type="inferred from homology"/>
<dbReference type="GO" id="GO:0006559">
    <property type="term" value="P:L-phenylalanine catabolic process"/>
    <property type="evidence" value="ECO:0007669"/>
    <property type="project" value="UniProtKB-KW"/>
</dbReference>
<dbReference type="SUPFAM" id="SSF56534">
    <property type="entry name" value="Aromatic aminoacid monoxygenases, catalytic and oligomerization domains"/>
    <property type="match status" value="1"/>
</dbReference>
<dbReference type="Gene3D" id="1.10.800.10">
    <property type="entry name" value="Aromatic amino acid hydroxylase"/>
    <property type="match status" value="1"/>
</dbReference>
<dbReference type="PRINTS" id="PR00372">
    <property type="entry name" value="FYWHYDRXLASE"/>
</dbReference>
<keyword evidence="5 11" id="KW-0479">Metal-binding</keyword>
<keyword evidence="9" id="KW-0585">Phenylalanine catabolism</keyword>
<feature type="binding site" evidence="11">
    <location>
        <position position="178"/>
    </location>
    <ligand>
        <name>Fe cation</name>
        <dbReference type="ChEBI" id="CHEBI:24875"/>
    </ligand>
</feature>
<dbReference type="eggNOG" id="COG3186">
    <property type="taxonomic scope" value="Bacteria"/>
</dbReference>
<dbReference type="Pfam" id="PF00351">
    <property type="entry name" value="Biopterin_H"/>
    <property type="match status" value="1"/>
</dbReference>
<gene>
    <name evidence="13" type="ordered locus">Slin_6319</name>
</gene>
<dbReference type="GO" id="GO:0004505">
    <property type="term" value="F:phenylalanine 4-monooxygenase activity"/>
    <property type="evidence" value="ECO:0007669"/>
    <property type="project" value="UniProtKB-EC"/>
</dbReference>
<dbReference type="PANTHER" id="PTHR11473">
    <property type="entry name" value="AROMATIC AMINO ACID HYDROXYLASE"/>
    <property type="match status" value="1"/>
</dbReference>
<dbReference type="HOGENOM" id="CLU_023198_1_0_10"/>
<evidence type="ECO:0000256" key="3">
    <source>
        <dbReference type="ARBA" id="ARBA00009712"/>
    </source>
</evidence>
<comment type="pathway">
    <text evidence="2">Amino-acid degradation; L-phenylalanine degradation; acetoacetate and fumarate from L-phenylalanine: step 1/6.</text>
</comment>
<keyword evidence="14" id="KW-1185">Reference proteome</keyword>
<evidence type="ECO:0000256" key="11">
    <source>
        <dbReference type="PIRSR" id="PIRSR601273-2"/>
    </source>
</evidence>
<dbReference type="Proteomes" id="UP000002028">
    <property type="component" value="Chromosome"/>
</dbReference>
<evidence type="ECO:0000313" key="13">
    <source>
        <dbReference type="EMBL" id="ADB42278.1"/>
    </source>
</evidence>
<dbReference type="InterPro" id="IPR019774">
    <property type="entry name" value="Aromatic-AA_hydroxylase_C"/>
</dbReference>
<comment type="cofactor">
    <cofactor evidence="1 11">
        <name>Fe(2+)</name>
        <dbReference type="ChEBI" id="CHEBI:29033"/>
    </cofactor>
</comment>
<evidence type="ECO:0000256" key="9">
    <source>
        <dbReference type="ARBA" id="ARBA00023232"/>
    </source>
</evidence>
<keyword evidence="7 11" id="KW-0408">Iron</keyword>
<comment type="similarity">
    <text evidence="3">Belongs to the biopterin-dependent aromatic amino acid hydroxylase family.</text>
</comment>
<feature type="binding site" evidence="11">
    <location>
        <position position="131"/>
    </location>
    <ligand>
        <name>Fe cation</name>
        <dbReference type="ChEBI" id="CHEBI:24875"/>
    </ligand>
</feature>
<dbReference type="GO" id="GO:0005506">
    <property type="term" value="F:iron ion binding"/>
    <property type="evidence" value="ECO:0007669"/>
    <property type="project" value="InterPro"/>
</dbReference>